<accession>A0AAW9D526</accession>
<evidence type="ECO:0000256" key="1">
    <source>
        <dbReference type="SAM" id="MobiDB-lite"/>
    </source>
</evidence>
<feature type="compositionally biased region" description="Basic and acidic residues" evidence="1">
    <location>
        <begin position="29"/>
        <end position="38"/>
    </location>
</feature>
<feature type="compositionally biased region" description="Polar residues" evidence="1">
    <location>
        <begin position="1"/>
        <end position="11"/>
    </location>
</feature>
<organism evidence="2 3">
    <name type="scientific">Burkholderia thailandensis</name>
    <dbReference type="NCBI Taxonomy" id="57975"/>
    <lineage>
        <taxon>Bacteria</taxon>
        <taxon>Pseudomonadati</taxon>
        <taxon>Pseudomonadota</taxon>
        <taxon>Betaproteobacteria</taxon>
        <taxon>Burkholderiales</taxon>
        <taxon>Burkholderiaceae</taxon>
        <taxon>Burkholderia</taxon>
        <taxon>pseudomallei group</taxon>
    </lineage>
</organism>
<dbReference type="AlphaFoldDB" id="A0AAW9D526"/>
<reference evidence="2" key="1">
    <citation type="submission" date="2018-08" db="EMBL/GenBank/DDBJ databases">
        <title>Identification of Burkholderia cepacia strains that express a Burkholderia pseudomallei-like capsular polysaccharide.</title>
        <authorList>
            <person name="Burtnick M.N."/>
            <person name="Vongsouvath M."/>
            <person name="Newton P."/>
            <person name="Wuthiekanun V."/>
            <person name="Limmathurotsakul D."/>
            <person name="Brett P.J."/>
            <person name="Chantratita N."/>
            <person name="Dance D.A."/>
        </authorList>
    </citation>
    <scope>NUCLEOTIDE SEQUENCE</scope>
    <source>
        <strain evidence="2">SBXCC001</strain>
    </source>
</reference>
<name>A0AAW9D526_BURTH</name>
<gene>
    <name evidence="2" type="ORF">C7S16_0438</name>
</gene>
<feature type="region of interest" description="Disordered" evidence="1">
    <location>
        <begin position="1"/>
        <end position="38"/>
    </location>
</feature>
<comment type="caution">
    <text evidence="2">The sequence shown here is derived from an EMBL/GenBank/DDBJ whole genome shotgun (WGS) entry which is preliminary data.</text>
</comment>
<evidence type="ECO:0000313" key="2">
    <source>
        <dbReference type="EMBL" id="MDW9257026.1"/>
    </source>
</evidence>
<evidence type="ECO:0000313" key="3">
    <source>
        <dbReference type="Proteomes" id="UP001272137"/>
    </source>
</evidence>
<sequence>MAVGSEDQNNGRPRCAARQAPRNGIRRSQAKEAHEESQ</sequence>
<protein>
    <submittedName>
        <fullName evidence="2">Uncharacterized protein</fullName>
    </submittedName>
</protein>
<proteinExistence type="predicted"/>
<dbReference type="EMBL" id="QXCT01000002">
    <property type="protein sequence ID" value="MDW9257026.1"/>
    <property type="molecule type" value="Genomic_DNA"/>
</dbReference>
<dbReference type="Proteomes" id="UP001272137">
    <property type="component" value="Unassembled WGS sequence"/>
</dbReference>